<dbReference type="FunFam" id="1.10.10.10:FF:000001">
    <property type="entry name" value="LysR family transcriptional regulator"/>
    <property type="match status" value="1"/>
</dbReference>
<evidence type="ECO:0000313" key="6">
    <source>
        <dbReference type="Proteomes" id="UP000185024"/>
    </source>
</evidence>
<dbReference type="InterPro" id="IPR005119">
    <property type="entry name" value="LysR_subst-bd"/>
</dbReference>
<dbReference type="SUPFAM" id="SSF46785">
    <property type="entry name" value="Winged helix' DNA-binding domain"/>
    <property type="match status" value="1"/>
</dbReference>
<dbReference type="Gene3D" id="3.40.190.290">
    <property type="match status" value="1"/>
</dbReference>
<dbReference type="Gene3D" id="1.10.10.10">
    <property type="entry name" value="Winged helix-like DNA-binding domain superfamily/Winged helix DNA-binding domain"/>
    <property type="match status" value="1"/>
</dbReference>
<proteinExistence type="inferred from homology"/>
<dbReference type="InterPro" id="IPR000847">
    <property type="entry name" value="LysR_HTH_N"/>
</dbReference>
<dbReference type="InterPro" id="IPR050950">
    <property type="entry name" value="HTH-type_LysR_regulators"/>
</dbReference>
<keyword evidence="3" id="KW-0238">DNA-binding</keyword>
<accession>A0A0D7UTD9</accession>
<dbReference type="Proteomes" id="UP000185024">
    <property type="component" value="Unassembled WGS sequence"/>
</dbReference>
<dbReference type="AlphaFoldDB" id="A0A0D7UTD9"/>
<dbReference type="Pfam" id="PF00126">
    <property type="entry name" value="HTH_1"/>
    <property type="match status" value="1"/>
</dbReference>
<comment type="similarity">
    <text evidence="1">Belongs to the LysR transcriptional regulatory family.</text>
</comment>
<evidence type="ECO:0000256" key="4">
    <source>
        <dbReference type="ARBA" id="ARBA00023163"/>
    </source>
</evidence>
<dbReference type="Pfam" id="PF03466">
    <property type="entry name" value="LysR_substrate"/>
    <property type="match status" value="1"/>
</dbReference>
<evidence type="ECO:0000256" key="3">
    <source>
        <dbReference type="ARBA" id="ARBA00023125"/>
    </source>
</evidence>
<keyword evidence="2" id="KW-0805">Transcription regulation</keyword>
<organism evidence="5 6">
    <name type="scientific">Vreelandella aquamarina</name>
    <dbReference type="NCBI Taxonomy" id="77097"/>
    <lineage>
        <taxon>Bacteria</taxon>
        <taxon>Pseudomonadati</taxon>
        <taxon>Pseudomonadota</taxon>
        <taxon>Gammaproteobacteria</taxon>
        <taxon>Oceanospirillales</taxon>
        <taxon>Halomonadaceae</taxon>
        <taxon>Vreelandella</taxon>
    </lineage>
</organism>
<dbReference type="GO" id="GO:0005829">
    <property type="term" value="C:cytosol"/>
    <property type="evidence" value="ECO:0007669"/>
    <property type="project" value="TreeGrafter"/>
</dbReference>
<sequence length="297" mass="33374">MHITTYKYFLTVSKVGSVRKAADILHISPSAISRQISCLEHNFKAKLIDRLASGIQLTEEGKILAHHMEKTIREIEIARSRIDEMNGTLSGTIHYATIEGVTKELLFPRIKEFKNSHENVRFSGKILGSDSVYDTIRSGEIDFGIVMDTKIPSDIEAIKYFDTRLSVVAPKSHPLATKKAIGLSELEGHEITILNHKFLTRQIIEVATKGLGIELNIRFELDSIEMIKHYIEGSNGVTILPHFCVVEKDHSANLKSIKINEDEMLKCFTIICKKPGRHLIRAASCFIDEICQFGTLA</sequence>
<dbReference type="GO" id="GO:0003677">
    <property type="term" value="F:DNA binding"/>
    <property type="evidence" value="ECO:0007669"/>
    <property type="project" value="UniProtKB-KW"/>
</dbReference>
<protein>
    <submittedName>
        <fullName evidence="5">Transcriptional regulator, LysR family</fullName>
    </submittedName>
</protein>
<dbReference type="PANTHER" id="PTHR30419:SF8">
    <property type="entry name" value="NITROGEN ASSIMILATION TRANSCRIPTIONAL ACTIVATOR-RELATED"/>
    <property type="match status" value="1"/>
</dbReference>
<gene>
    <name evidence="5" type="ORF">SAMN05878438_0496</name>
</gene>
<evidence type="ECO:0000256" key="1">
    <source>
        <dbReference type="ARBA" id="ARBA00009437"/>
    </source>
</evidence>
<reference evidence="5 6" key="1">
    <citation type="submission" date="2016-11" db="EMBL/GenBank/DDBJ databases">
        <authorList>
            <person name="Jaros S."/>
            <person name="Januszkiewicz K."/>
            <person name="Wedrychowicz H."/>
        </authorList>
    </citation>
    <scope>NUCLEOTIDE SEQUENCE [LARGE SCALE GENOMIC DNA]</scope>
    <source>
        <strain evidence="5 6">ACAM 239</strain>
    </source>
</reference>
<dbReference type="OrthoDB" id="646694at2"/>
<dbReference type="InterPro" id="IPR036390">
    <property type="entry name" value="WH_DNA-bd_sf"/>
</dbReference>
<dbReference type="SUPFAM" id="SSF53850">
    <property type="entry name" value="Periplasmic binding protein-like II"/>
    <property type="match status" value="1"/>
</dbReference>
<dbReference type="CDD" id="cd05466">
    <property type="entry name" value="PBP2_LTTR_substrate"/>
    <property type="match status" value="1"/>
</dbReference>
<dbReference type="GeneID" id="97278460"/>
<dbReference type="InterPro" id="IPR036388">
    <property type="entry name" value="WH-like_DNA-bd_sf"/>
</dbReference>
<name>A0A0D7UTD9_9GAMM</name>
<dbReference type="GO" id="GO:0003700">
    <property type="term" value="F:DNA-binding transcription factor activity"/>
    <property type="evidence" value="ECO:0007669"/>
    <property type="project" value="InterPro"/>
</dbReference>
<evidence type="ECO:0000313" key="5">
    <source>
        <dbReference type="EMBL" id="SIN61323.1"/>
    </source>
</evidence>
<dbReference type="PANTHER" id="PTHR30419">
    <property type="entry name" value="HTH-TYPE TRANSCRIPTIONAL REGULATOR YBHD"/>
    <property type="match status" value="1"/>
</dbReference>
<dbReference type="PATRIC" id="fig|29570.3.peg.3021"/>
<evidence type="ECO:0000256" key="2">
    <source>
        <dbReference type="ARBA" id="ARBA00023015"/>
    </source>
</evidence>
<keyword evidence="4" id="KW-0804">Transcription</keyword>
<dbReference type="EMBL" id="FSQX01000001">
    <property type="protein sequence ID" value="SIN61323.1"/>
    <property type="molecule type" value="Genomic_DNA"/>
</dbReference>
<dbReference type="PROSITE" id="PS50931">
    <property type="entry name" value="HTH_LYSR"/>
    <property type="match status" value="1"/>
</dbReference>
<dbReference type="RefSeq" id="WP_044630788.1">
    <property type="nucleotide sequence ID" value="NZ_BJOI01000106.1"/>
</dbReference>